<dbReference type="RefSeq" id="WP_260592485.1">
    <property type="nucleotide sequence ID" value="NZ_CP104003.1"/>
</dbReference>
<dbReference type="GeneID" id="74943806"/>
<evidence type="ECO:0000313" key="1">
    <source>
        <dbReference type="EMBL" id="UWM53491.1"/>
    </source>
</evidence>
<evidence type="ECO:0000313" key="2">
    <source>
        <dbReference type="Proteomes" id="UP001057580"/>
    </source>
</evidence>
<organism evidence="1 2">
    <name type="scientific">Salinirubellus salinus</name>
    <dbReference type="NCBI Taxonomy" id="1364945"/>
    <lineage>
        <taxon>Archaea</taxon>
        <taxon>Methanobacteriati</taxon>
        <taxon>Methanobacteriota</taxon>
        <taxon>Stenosarchaea group</taxon>
        <taxon>Halobacteria</taxon>
        <taxon>Halobacteriales</taxon>
        <taxon>Natronomonadaceae</taxon>
        <taxon>Salinirubellus</taxon>
    </lineage>
</organism>
<name>A0A9E7U7E2_9EURY</name>
<keyword evidence="2" id="KW-1185">Reference proteome</keyword>
<protein>
    <submittedName>
        <fullName evidence="1">Uncharacterized protein</fullName>
    </submittedName>
</protein>
<dbReference type="KEGG" id="ssai:N0B31_15250"/>
<dbReference type="Proteomes" id="UP001057580">
    <property type="component" value="Chromosome"/>
</dbReference>
<reference evidence="1" key="1">
    <citation type="submission" date="2022-09" db="EMBL/GenBank/DDBJ databases">
        <title>Diverse halophilic archaea isolated from saline environments.</title>
        <authorList>
            <person name="Cui H.-L."/>
        </authorList>
    </citation>
    <scope>NUCLEOTIDE SEQUENCE</scope>
    <source>
        <strain evidence="1">ZS-35-S2</strain>
    </source>
</reference>
<accession>A0A9E7U7E2</accession>
<sequence>MPVLSLRCYRCGAEYGYVGSEPHPATCPSCRESCVAPAGRLTVEESAAWERLDGRTTVWVRATDERARPFEFEVTADAHGGGEVAALKVDGVSLDPSTDEALERVPRCVREELARKGVTPLSMLATRSSERTSS</sequence>
<dbReference type="EMBL" id="CP104003">
    <property type="protein sequence ID" value="UWM53491.1"/>
    <property type="molecule type" value="Genomic_DNA"/>
</dbReference>
<proteinExistence type="predicted"/>
<gene>
    <name evidence="1" type="ORF">N0B31_15250</name>
</gene>
<dbReference type="AlphaFoldDB" id="A0A9E7U7E2"/>